<dbReference type="InterPro" id="IPR004183">
    <property type="entry name" value="Xdiol_dOase_suB"/>
</dbReference>
<keyword evidence="7" id="KW-0223">Dioxygenase</keyword>
<gene>
    <name evidence="7" type="ORF">BC938DRAFT_471144</name>
</gene>
<dbReference type="Pfam" id="PF02900">
    <property type="entry name" value="LigB"/>
    <property type="match status" value="1"/>
</dbReference>
<evidence type="ECO:0000313" key="7">
    <source>
        <dbReference type="EMBL" id="RUS26169.1"/>
    </source>
</evidence>
<sequence length="310" mass="34451">PLIFCLNKTSASTTTPPPLYHPPFLHNQPDIMSSQFVIVPSPKKAPVFFISHGGPNLLEDNEKPGKFYEWLGKKIREEIKPKAIVIFSAHWQGTANKVYVETSEKPKLIYDFGGFPQHYYTQEWDHKGSPELATRVVDMLKKAGIEAEGQKRGIDHGAWVPLKRAMNSNPDIPVVQVSQFYSESMEAHVELGAALAPLRNENILIIGSGAAVHNLREFFSTMNKPTPSYVTQFDKDMTRMVTKHVGADRIAALNTLKNHASLRKCHPTIEHLVPLHIAAGAAGEDRANKELDSNTGTLGWGSFSFGFNKV</sequence>
<evidence type="ECO:0000256" key="1">
    <source>
        <dbReference type="ARBA" id="ARBA00001947"/>
    </source>
</evidence>
<dbReference type="EMBL" id="RBNJ01011082">
    <property type="protein sequence ID" value="RUS26169.1"/>
    <property type="molecule type" value="Genomic_DNA"/>
</dbReference>
<comment type="similarity">
    <text evidence="2">Belongs to the DODA-type extradiol aromatic ring-opening dioxygenase family.</text>
</comment>
<dbReference type="Gene3D" id="3.40.830.10">
    <property type="entry name" value="LigB-like"/>
    <property type="match status" value="1"/>
</dbReference>
<dbReference type="PIRSF" id="PIRSF006157">
    <property type="entry name" value="Doxgns_DODA"/>
    <property type="match status" value="1"/>
</dbReference>
<comment type="cofactor">
    <cofactor evidence="1">
        <name>Zn(2+)</name>
        <dbReference type="ChEBI" id="CHEBI:29105"/>
    </cofactor>
</comment>
<keyword evidence="4" id="KW-0862">Zinc</keyword>
<feature type="non-terminal residue" evidence="7">
    <location>
        <position position="1"/>
    </location>
</feature>
<name>A0A433Q8U0_9FUNG</name>
<evidence type="ECO:0000256" key="5">
    <source>
        <dbReference type="ARBA" id="ARBA00023002"/>
    </source>
</evidence>
<comment type="caution">
    <text evidence="7">The sequence shown here is derived from an EMBL/GenBank/DDBJ whole genome shotgun (WGS) entry which is preliminary data.</text>
</comment>
<dbReference type="PANTHER" id="PTHR30096">
    <property type="entry name" value="4,5-DOPA DIOXYGENASE EXTRADIOL-LIKE PROTEIN"/>
    <property type="match status" value="1"/>
</dbReference>
<dbReference type="SUPFAM" id="SSF53213">
    <property type="entry name" value="LigB-like"/>
    <property type="match status" value="1"/>
</dbReference>
<evidence type="ECO:0000256" key="2">
    <source>
        <dbReference type="ARBA" id="ARBA00007581"/>
    </source>
</evidence>
<dbReference type="CDD" id="cd07363">
    <property type="entry name" value="45_DOPA_Dioxygenase"/>
    <property type="match status" value="1"/>
</dbReference>
<accession>A0A433Q8U0</accession>
<evidence type="ECO:0000256" key="4">
    <source>
        <dbReference type="ARBA" id="ARBA00022833"/>
    </source>
</evidence>
<dbReference type="GO" id="GO:0008270">
    <property type="term" value="F:zinc ion binding"/>
    <property type="evidence" value="ECO:0007669"/>
    <property type="project" value="InterPro"/>
</dbReference>
<reference evidence="7 8" key="1">
    <citation type="journal article" date="2018" name="New Phytol.">
        <title>Phylogenomics of Endogonaceae and evolution of mycorrhizas within Mucoromycota.</title>
        <authorList>
            <person name="Chang Y."/>
            <person name="Desiro A."/>
            <person name="Na H."/>
            <person name="Sandor L."/>
            <person name="Lipzen A."/>
            <person name="Clum A."/>
            <person name="Barry K."/>
            <person name="Grigoriev I.V."/>
            <person name="Martin F.M."/>
            <person name="Stajich J.E."/>
            <person name="Smith M.E."/>
            <person name="Bonito G."/>
            <person name="Spatafora J.W."/>
        </authorList>
    </citation>
    <scope>NUCLEOTIDE SEQUENCE [LARGE SCALE GENOMIC DNA]</scope>
    <source>
        <strain evidence="7 8">AD002</strain>
    </source>
</reference>
<organism evidence="7 8">
    <name type="scientific">Jimgerdemannia flammicorona</name>
    <dbReference type="NCBI Taxonomy" id="994334"/>
    <lineage>
        <taxon>Eukaryota</taxon>
        <taxon>Fungi</taxon>
        <taxon>Fungi incertae sedis</taxon>
        <taxon>Mucoromycota</taxon>
        <taxon>Mucoromycotina</taxon>
        <taxon>Endogonomycetes</taxon>
        <taxon>Endogonales</taxon>
        <taxon>Endogonaceae</taxon>
        <taxon>Jimgerdemannia</taxon>
    </lineage>
</organism>
<protein>
    <submittedName>
        <fullName evidence="7">Extradiol ring-cleavage dioxygenase, class III enzyme, subunit B</fullName>
    </submittedName>
</protein>
<feature type="domain" description="Extradiol ring-cleavage dioxygenase class III enzyme subunit B" evidence="6">
    <location>
        <begin position="48"/>
        <end position="298"/>
    </location>
</feature>
<evidence type="ECO:0000259" key="6">
    <source>
        <dbReference type="Pfam" id="PF02900"/>
    </source>
</evidence>
<evidence type="ECO:0000256" key="3">
    <source>
        <dbReference type="ARBA" id="ARBA00022723"/>
    </source>
</evidence>
<evidence type="ECO:0000313" key="8">
    <source>
        <dbReference type="Proteomes" id="UP000274822"/>
    </source>
</evidence>
<dbReference type="GO" id="GO:0008198">
    <property type="term" value="F:ferrous iron binding"/>
    <property type="evidence" value="ECO:0007669"/>
    <property type="project" value="InterPro"/>
</dbReference>
<keyword evidence="5" id="KW-0560">Oxidoreductase</keyword>
<dbReference type="InterPro" id="IPR014436">
    <property type="entry name" value="Extradiol_dOase_DODA"/>
</dbReference>
<keyword evidence="3" id="KW-0479">Metal-binding</keyword>
<dbReference type="Proteomes" id="UP000274822">
    <property type="component" value="Unassembled WGS sequence"/>
</dbReference>
<keyword evidence="8" id="KW-1185">Reference proteome</keyword>
<dbReference type="AlphaFoldDB" id="A0A433Q8U0"/>
<dbReference type="GO" id="GO:0016702">
    <property type="term" value="F:oxidoreductase activity, acting on single donors with incorporation of molecular oxygen, incorporation of two atoms of oxygen"/>
    <property type="evidence" value="ECO:0007669"/>
    <property type="project" value="UniProtKB-ARBA"/>
</dbReference>
<dbReference type="PANTHER" id="PTHR30096:SF0">
    <property type="entry name" value="4,5-DOPA DIOXYGENASE EXTRADIOL-LIKE PROTEIN"/>
    <property type="match status" value="1"/>
</dbReference>
<proteinExistence type="inferred from homology"/>